<dbReference type="Proteomes" id="UP000543642">
    <property type="component" value="Unassembled WGS sequence"/>
</dbReference>
<evidence type="ECO:0000256" key="1">
    <source>
        <dbReference type="SAM" id="MobiDB-lite"/>
    </source>
</evidence>
<dbReference type="InterPro" id="IPR038255">
    <property type="entry name" value="PBS_linker_sf"/>
</dbReference>
<protein>
    <recommendedName>
        <fullName evidence="2">DUF4214 domain-containing protein</fullName>
    </recommendedName>
</protein>
<dbReference type="InterPro" id="IPR025282">
    <property type="entry name" value="DUF4214"/>
</dbReference>
<gene>
    <name evidence="3" type="ORF">HNP82_001260</name>
</gene>
<dbReference type="Pfam" id="PF13946">
    <property type="entry name" value="DUF4214"/>
    <property type="match status" value="2"/>
</dbReference>
<feature type="region of interest" description="Disordered" evidence="1">
    <location>
        <begin position="360"/>
        <end position="384"/>
    </location>
</feature>
<evidence type="ECO:0000259" key="2">
    <source>
        <dbReference type="Pfam" id="PF13946"/>
    </source>
</evidence>
<dbReference type="AlphaFoldDB" id="A0A7W8HAH9"/>
<evidence type="ECO:0000313" key="3">
    <source>
        <dbReference type="EMBL" id="MBB5264155.1"/>
    </source>
</evidence>
<organism evidence="3 4">
    <name type="scientific">Catenibacillus scindens</name>
    <dbReference type="NCBI Taxonomy" id="673271"/>
    <lineage>
        <taxon>Bacteria</taxon>
        <taxon>Bacillati</taxon>
        <taxon>Bacillota</taxon>
        <taxon>Clostridia</taxon>
        <taxon>Lachnospirales</taxon>
        <taxon>Lachnospiraceae</taxon>
        <taxon>Catenibacillus</taxon>
    </lineage>
</organism>
<name>A0A7W8HAH9_9FIRM</name>
<evidence type="ECO:0000313" key="4">
    <source>
        <dbReference type="Proteomes" id="UP000543642"/>
    </source>
</evidence>
<dbReference type="EMBL" id="JACHFW010000003">
    <property type="protein sequence ID" value="MBB5264155.1"/>
    <property type="molecule type" value="Genomic_DNA"/>
</dbReference>
<accession>A0A7W8HAH9</accession>
<comment type="caution">
    <text evidence="3">The sequence shown here is derived from an EMBL/GenBank/DDBJ whole genome shotgun (WGS) entry which is preliminary data.</text>
</comment>
<feature type="domain" description="DUF4214" evidence="2">
    <location>
        <begin position="429"/>
        <end position="494"/>
    </location>
</feature>
<sequence length="630" mass="69166">MAKINWSGNDNYCRVTAINGNPVSGPQDYNNKEFPVGTTFTLQADPSYESQYGGQEQTQMFFKWTALVVNSVYEDPVQDSSSLENQYARETTLTITKNMAGKSVLLSAQYTAEDLLGKIPINAEWIYDYTPCNIVSYTGDVDVYGENGTYFSSSAGVGSTLTFKVTEPTAGASYRWFLFTAGGEGSIGSLVQYFPGENGDTFTLEVTQEMMDSYSGVYPYKVSAVQWDHNDSCEVMVGGGKIISADGVPVSEGQVTSFENEAYLNNIGGNYGSFTPGTVLEIQADNATNVWEQLSNIPSVPRAALFRSTNFVPGKGEITTVSDTMIEYVVPDQGTVLILPGDADNLFTWSYALYDIDNAGSEETTPDAQQPPETSQPEVPQVTPEREVQVKAFAQRLYENILQRSADQTGLDQWADVLLSGQESGAKVAQGFVDSDEFKARNLSDEEYIKILYRAFLGREADTAGLSAWLDVLDSGLSRMHVFKGFAESDEFTNICNNYGIIRGNAVLTAPMDQNEGVTKFVARCYELCLGRKADTNGINAWCNQILTGANTAKQAAYGFVFSNEFKAKNLSNEEYVKTLYRVFMDREADPEGLGAWIGVLESGQSREHVFDGFADSPEFREICAGYGIQ</sequence>
<dbReference type="Gene3D" id="1.10.3130.20">
    <property type="entry name" value="Phycobilisome linker domain"/>
    <property type="match status" value="2"/>
</dbReference>
<dbReference type="RefSeq" id="WP_183772577.1">
    <property type="nucleotide sequence ID" value="NZ_JACHFW010000003.1"/>
</dbReference>
<proteinExistence type="predicted"/>
<keyword evidence="4" id="KW-1185">Reference proteome</keyword>
<feature type="domain" description="DUF4214" evidence="2">
    <location>
        <begin position="557"/>
        <end position="622"/>
    </location>
</feature>
<feature type="compositionally biased region" description="Polar residues" evidence="1">
    <location>
        <begin position="361"/>
        <end position="378"/>
    </location>
</feature>
<reference evidence="3 4" key="1">
    <citation type="submission" date="2020-08" db="EMBL/GenBank/DDBJ databases">
        <title>Genomic Encyclopedia of Type Strains, Phase IV (KMG-IV): sequencing the most valuable type-strain genomes for metagenomic binning, comparative biology and taxonomic classification.</title>
        <authorList>
            <person name="Goeker M."/>
        </authorList>
    </citation>
    <scope>NUCLEOTIDE SEQUENCE [LARGE SCALE GENOMIC DNA]</scope>
    <source>
        <strain evidence="3 4">DSM 106146</strain>
    </source>
</reference>